<evidence type="ECO:0000313" key="3">
    <source>
        <dbReference type="Proteomes" id="UP000000763"/>
    </source>
</evidence>
<keyword evidence="1" id="KW-0732">Signal</keyword>
<dbReference type="Proteomes" id="UP000000763">
    <property type="component" value="Chromosome 8"/>
</dbReference>
<evidence type="ECO:0008006" key="4">
    <source>
        <dbReference type="Google" id="ProtNLM"/>
    </source>
</evidence>
<dbReference type="EMBL" id="AP004183">
    <property type="protein sequence ID" value="BAD03128.1"/>
    <property type="molecule type" value="Genomic_DNA"/>
</dbReference>
<feature type="signal peptide" evidence="1">
    <location>
        <begin position="1"/>
        <end position="28"/>
    </location>
</feature>
<accession>Q7F0Y9</accession>
<organism evidence="2 3">
    <name type="scientific">Oryza sativa subsp. japonica</name>
    <name type="common">Rice</name>
    <dbReference type="NCBI Taxonomy" id="39947"/>
    <lineage>
        <taxon>Eukaryota</taxon>
        <taxon>Viridiplantae</taxon>
        <taxon>Streptophyta</taxon>
        <taxon>Embryophyta</taxon>
        <taxon>Tracheophyta</taxon>
        <taxon>Spermatophyta</taxon>
        <taxon>Magnoliopsida</taxon>
        <taxon>Liliopsida</taxon>
        <taxon>Poales</taxon>
        <taxon>Poaceae</taxon>
        <taxon>BOP clade</taxon>
        <taxon>Oryzoideae</taxon>
        <taxon>Oryzeae</taxon>
        <taxon>Oryzinae</taxon>
        <taxon>Oryza</taxon>
        <taxon>Oryza sativa</taxon>
    </lineage>
</organism>
<gene>
    <name evidence="2" type="primary">OJ1221_H04.132</name>
</gene>
<evidence type="ECO:0000313" key="2">
    <source>
        <dbReference type="EMBL" id="BAD03128.1"/>
    </source>
</evidence>
<evidence type="ECO:0000256" key="1">
    <source>
        <dbReference type="SAM" id="SignalP"/>
    </source>
</evidence>
<reference evidence="3" key="2">
    <citation type="journal article" date="2008" name="Nucleic Acids Res.">
        <title>The rice annotation project database (RAP-DB): 2008 update.</title>
        <authorList>
            <consortium name="The rice annotation project (RAP)"/>
        </authorList>
    </citation>
    <scope>GENOME REANNOTATION</scope>
    <source>
        <strain evidence="3">cv. Nipponbare</strain>
    </source>
</reference>
<reference evidence="3" key="1">
    <citation type="journal article" date="2005" name="Nature">
        <title>The map-based sequence of the rice genome.</title>
        <authorList>
            <consortium name="International rice genome sequencing project (IRGSP)"/>
            <person name="Matsumoto T."/>
            <person name="Wu J."/>
            <person name="Kanamori H."/>
            <person name="Katayose Y."/>
            <person name="Fujisawa M."/>
            <person name="Namiki N."/>
            <person name="Mizuno H."/>
            <person name="Yamamoto K."/>
            <person name="Antonio B.A."/>
            <person name="Baba T."/>
            <person name="Sakata K."/>
            <person name="Nagamura Y."/>
            <person name="Aoki H."/>
            <person name="Arikawa K."/>
            <person name="Arita K."/>
            <person name="Bito T."/>
            <person name="Chiden Y."/>
            <person name="Fujitsuka N."/>
            <person name="Fukunaka R."/>
            <person name="Hamada M."/>
            <person name="Harada C."/>
            <person name="Hayashi A."/>
            <person name="Hijishita S."/>
            <person name="Honda M."/>
            <person name="Hosokawa S."/>
            <person name="Ichikawa Y."/>
            <person name="Idonuma A."/>
            <person name="Iijima M."/>
            <person name="Ikeda M."/>
            <person name="Ikeno M."/>
            <person name="Ito K."/>
            <person name="Ito S."/>
            <person name="Ito T."/>
            <person name="Ito Y."/>
            <person name="Ito Y."/>
            <person name="Iwabuchi A."/>
            <person name="Kamiya K."/>
            <person name="Karasawa W."/>
            <person name="Kurita K."/>
            <person name="Katagiri S."/>
            <person name="Kikuta A."/>
            <person name="Kobayashi H."/>
            <person name="Kobayashi N."/>
            <person name="Machita K."/>
            <person name="Maehara T."/>
            <person name="Masukawa M."/>
            <person name="Mizubayashi T."/>
            <person name="Mukai Y."/>
            <person name="Nagasaki H."/>
            <person name="Nagata Y."/>
            <person name="Naito S."/>
            <person name="Nakashima M."/>
            <person name="Nakama Y."/>
            <person name="Nakamichi Y."/>
            <person name="Nakamura M."/>
            <person name="Meguro A."/>
            <person name="Negishi M."/>
            <person name="Ohta I."/>
            <person name="Ohta T."/>
            <person name="Okamoto M."/>
            <person name="Ono N."/>
            <person name="Saji S."/>
            <person name="Sakaguchi M."/>
            <person name="Sakai K."/>
            <person name="Shibata M."/>
            <person name="Shimokawa T."/>
            <person name="Song J."/>
            <person name="Takazaki Y."/>
            <person name="Terasawa K."/>
            <person name="Tsugane M."/>
            <person name="Tsuji K."/>
            <person name="Ueda S."/>
            <person name="Waki K."/>
            <person name="Yamagata H."/>
            <person name="Yamamoto M."/>
            <person name="Yamamoto S."/>
            <person name="Yamane H."/>
            <person name="Yoshiki S."/>
            <person name="Yoshihara R."/>
            <person name="Yukawa K."/>
            <person name="Zhong H."/>
            <person name="Yano M."/>
            <person name="Yuan Q."/>
            <person name="Ouyang S."/>
            <person name="Liu J."/>
            <person name="Jones K.M."/>
            <person name="Gansberger K."/>
            <person name="Moffat K."/>
            <person name="Hill J."/>
            <person name="Bera J."/>
            <person name="Fadrosh D."/>
            <person name="Jin S."/>
            <person name="Johri S."/>
            <person name="Kim M."/>
            <person name="Overton L."/>
            <person name="Reardon M."/>
            <person name="Tsitrin T."/>
            <person name="Vuong H."/>
            <person name="Weaver B."/>
            <person name="Ciecko A."/>
            <person name="Tallon L."/>
            <person name="Jackson J."/>
            <person name="Pai G."/>
            <person name="Aken S.V."/>
            <person name="Utterback T."/>
            <person name="Reidmuller S."/>
            <person name="Feldblyum T."/>
            <person name="Hsiao J."/>
            <person name="Zismann V."/>
            <person name="Iobst S."/>
            <person name="de Vazeille A.R."/>
            <person name="Buell C.R."/>
            <person name="Ying K."/>
            <person name="Li Y."/>
            <person name="Lu T."/>
            <person name="Huang Y."/>
            <person name="Zhao Q."/>
            <person name="Feng Q."/>
            <person name="Zhang L."/>
            <person name="Zhu J."/>
            <person name="Weng Q."/>
            <person name="Mu J."/>
            <person name="Lu Y."/>
            <person name="Fan D."/>
            <person name="Liu Y."/>
            <person name="Guan J."/>
            <person name="Zhang Y."/>
            <person name="Yu S."/>
            <person name="Liu X."/>
            <person name="Zhang Y."/>
            <person name="Hong G."/>
            <person name="Han B."/>
            <person name="Choisne N."/>
            <person name="Demange N."/>
            <person name="Orjeda G."/>
            <person name="Samain S."/>
            <person name="Cattolico L."/>
            <person name="Pelletier E."/>
            <person name="Couloux A."/>
            <person name="Segurens B."/>
            <person name="Wincker P."/>
            <person name="D'Hont A."/>
            <person name="Scarpelli C."/>
            <person name="Weissenbach J."/>
            <person name="Salanoubat M."/>
            <person name="Quetier F."/>
            <person name="Yu Y."/>
            <person name="Kim H.R."/>
            <person name="Rambo T."/>
            <person name="Currie J."/>
            <person name="Collura K."/>
            <person name="Luo M."/>
            <person name="Yang T."/>
            <person name="Ammiraju J.S.S."/>
            <person name="Engler F."/>
            <person name="Soderlund C."/>
            <person name="Wing R.A."/>
            <person name="Palmer L.E."/>
            <person name="de la Bastide M."/>
            <person name="Spiegel L."/>
            <person name="Nascimento L."/>
            <person name="Zutavern T."/>
            <person name="O'Shaughnessy A."/>
            <person name="Dike S."/>
            <person name="Dedhia N."/>
            <person name="Preston R."/>
            <person name="Balija V."/>
            <person name="McCombie W.R."/>
            <person name="Chow T."/>
            <person name="Chen H."/>
            <person name="Chung M."/>
            <person name="Chen C."/>
            <person name="Shaw J."/>
            <person name="Wu H."/>
            <person name="Hsiao K."/>
            <person name="Chao Y."/>
            <person name="Chu M."/>
            <person name="Cheng C."/>
            <person name="Hour A."/>
            <person name="Lee P."/>
            <person name="Lin S."/>
            <person name="Lin Y."/>
            <person name="Liou J."/>
            <person name="Liu S."/>
            <person name="Hsing Y."/>
            <person name="Raghuvanshi S."/>
            <person name="Mohanty A."/>
            <person name="Bharti A.K."/>
            <person name="Gaur A."/>
            <person name="Gupta V."/>
            <person name="Kumar D."/>
            <person name="Ravi V."/>
            <person name="Vij S."/>
            <person name="Kapur A."/>
            <person name="Khurana P."/>
            <person name="Khurana P."/>
            <person name="Khurana J.P."/>
            <person name="Tyagi A.K."/>
            <person name="Gaikwad K."/>
            <person name="Singh A."/>
            <person name="Dalal V."/>
            <person name="Srivastava S."/>
            <person name="Dixit A."/>
            <person name="Pal A.K."/>
            <person name="Ghazi I.A."/>
            <person name="Yadav M."/>
            <person name="Pandit A."/>
            <person name="Bhargava A."/>
            <person name="Sureshbabu K."/>
            <person name="Batra K."/>
            <person name="Sharma T.R."/>
            <person name="Mohapatra T."/>
            <person name="Singh N.K."/>
            <person name="Messing J."/>
            <person name="Nelson A.B."/>
            <person name="Fuks G."/>
            <person name="Kavchok S."/>
            <person name="Keizer G."/>
            <person name="Linton E."/>
            <person name="Llaca V."/>
            <person name="Song R."/>
            <person name="Tanyolac B."/>
            <person name="Young S."/>
            <person name="Ho-Il K."/>
            <person name="Hahn J.H."/>
            <person name="Sangsakoo G."/>
            <person name="Vanavichit A."/>
            <person name="de Mattos Luiz.A.T."/>
            <person name="Zimmer P.D."/>
            <person name="Malone G."/>
            <person name="Dellagostin O."/>
            <person name="de Oliveira A.C."/>
            <person name="Bevan M."/>
            <person name="Bancroft I."/>
            <person name="Minx P."/>
            <person name="Cordum H."/>
            <person name="Wilson R."/>
            <person name="Cheng Z."/>
            <person name="Jin W."/>
            <person name="Jiang J."/>
            <person name="Leong S.A."/>
            <person name="Iwama H."/>
            <person name="Gojobori T."/>
            <person name="Itoh T."/>
            <person name="Niimura Y."/>
            <person name="Fujii Y."/>
            <person name="Habara T."/>
            <person name="Sakai H."/>
            <person name="Sato Y."/>
            <person name="Wilson G."/>
            <person name="Kumar K."/>
            <person name="McCouch S."/>
            <person name="Juretic N."/>
            <person name="Hoen D."/>
            <person name="Wright S."/>
            <person name="Bruskiewich R."/>
            <person name="Bureau T."/>
            <person name="Miyao A."/>
            <person name="Hirochika H."/>
            <person name="Nishikawa T."/>
            <person name="Kadowaki K."/>
            <person name="Sugiura M."/>
            <person name="Burr B."/>
            <person name="Sasaki T."/>
        </authorList>
    </citation>
    <scope>NUCLEOTIDE SEQUENCE [LARGE SCALE GENOMIC DNA]</scope>
    <source>
        <strain evidence="3">cv. Nipponbare</strain>
    </source>
</reference>
<proteinExistence type="predicted"/>
<dbReference type="AlphaFoldDB" id="Q7F0Y9"/>
<name>Q7F0Y9_ORYSJ</name>
<sequence>MPSTARPTWLSARLFSPLLILLTSSSTALLVRVRTERVEGWRDRRSMNPPRISVFLGPSPVSYASTSIGTEATALAAADVVDHSAQPAAAIVDGLVVPLGRSDPIKFWMQC</sequence>
<feature type="chain" id="PRO_5004287345" description="Secreted protein" evidence="1">
    <location>
        <begin position="29"/>
        <end position="111"/>
    </location>
</feature>
<protein>
    <recommendedName>
        <fullName evidence="4">Secreted protein</fullName>
    </recommendedName>
</protein>